<dbReference type="Pfam" id="PF14356">
    <property type="entry name" value="DUF4403"/>
    <property type="match status" value="1"/>
</dbReference>
<dbReference type="Proteomes" id="UP001232063">
    <property type="component" value="Unassembled WGS sequence"/>
</dbReference>
<reference evidence="1" key="1">
    <citation type="submission" date="2023-05" db="EMBL/GenBank/DDBJ databases">
        <authorList>
            <person name="Zhang X."/>
        </authorList>
    </citation>
    <scope>NUCLEOTIDE SEQUENCE</scope>
    <source>
        <strain evidence="1">BD1B2-1</strain>
    </source>
</reference>
<dbReference type="EMBL" id="JASJOU010000009">
    <property type="protein sequence ID" value="MDJ1503848.1"/>
    <property type="molecule type" value="Genomic_DNA"/>
</dbReference>
<sequence length="469" mass="52478">MTLRILGFVILILVIAVVLFWGCKPARLEPKQPEEKYTDTQVTIPRLISVVNIPVTISVEEIERQVNAQVKDLIFEDNSLDDNGKDDLLLKVWKREPIQIESGSEVFRITVPLKIWAKKGIKVLGITTYKETTFSLNARFVSTLHVNSDWQVVTSTMADGYDWIEKPYVRLGFIEIPITGIISQILDREQQNIAGQMDNQLKEQLALKTYVQQVWQAMQQPLQISKQYDAWVKVTPLEVWMTPLQANETTVRAQVGIKAYTETIIGKKPVVSSLAPLPALQVHEQAEEDFQLGLTGEISHQAATQIAISELVGKTFEFQNGSRKITITSLDLYGNNSNLVIKTGVTGSLEGTLYLVGKPYFNPQTQSIELKNMDFSLDTKSRLVKAANWLAHGTLVKKMQENIKIPLKSQLELAKKNLQAQLENKQLMKGISLNGTLEEFSPGDVIITPQTIVAVVTAKGKLDVKVDGL</sequence>
<dbReference type="RefSeq" id="WP_314514513.1">
    <property type="nucleotide sequence ID" value="NZ_JASJOU010000009.1"/>
</dbReference>
<dbReference type="InterPro" id="IPR025515">
    <property type="entry name" value="DUF4403"/>
</dbReference>
<evidence type="ECO:0000313" key="1">
    <source>
        <dbReference type="EMBL" id="MDJ1503848.1"/>
    </source>
</evidence>
<protein>
    <submittedName>
        <fullName evidence="1">DUF4403 family protein</fullName>
    </submittedName>
</protein>
<dbReference type="AlphaFoldDB" id="A0AAE3UFH1"/>
<name>A0AAE3UFH1_9BACT</name>
<organism evidence="1 2">
    <name type="scientific">Xanthocytophaga agilis</name>
    <dbReference type="NCBI Taxonomy" id="3048010"/>
    <lineage>
        <taxon>Bacteria</taxon>
        <taxon>Pseudomonadati</taxon>
        <taxon>Bacteroidota</taxon>
        <taxon>Cytophagia</taxon>
        <taxon>Cytophagales</taxon>
        <taxon>Rhodocytophagaceae</taxon>
        <taxon>Xanthocytophaga</taxon>
    </lineage>
</organism>
<keyword evidence="2" id="KW-1185">Reference proteome</keyword>
<evidence type="ECO:0000313" key="2">
    <source>
        <dbReference type="Proteomes" id="UP001232063"/>
    </source>
</evidence>
<proteinExistence type="predicted"/>
<comment type="caution">
    <text evidence="1">The sequence shown here is derived from an EMBL/GenBank/DDBJ whole genome shotgun (WGS) entry which is preliminary data.</text>
</comment>
<gene>
    <name evidence="1" type="ORF">QNI22_24510</name>
</gene>
<accession>A0AAE3UFH1</accession>